<feature type="transmembrane region" description="Helical" evidence="9">
    <location>
        <begin position="50"/>
        <end position="71"/>
    </location>
</feature>
<evidence type="ECO:0000256" key="3">
    <source>
        <dbReference type="ARBA" id="ARBA00022475"/>
    </source>
</evidence>
<keyword evidence="7 8" id="KW-0675">Receptor</keyword>
<keyword evidence="4 9" id="KW-0812">Transmembrane</keyword>
<dbReference type="AlphaFoldDB" id="A0A182S4U5"/>
<dbReference type="GO" id="GO:0007165">
    <property type="term" value="P:signal transduction"/>
    <property type="evidence" value="ECO:0007669"/>
    <property type="project" value="UniProtKB-KW"/>
</dbReference>
<feature type="transmembrane region" description="Helical" evidence="9">
    <location>
        <begin position="299"/>
        <end position="319"/>
    </location>
</feature>
<dbReference type="PANTHER" id="PTHR21421">
    <property type="entry name" value="GUSTATORY RECEPTOR"/>
    <property type="match status" value="1"/>
</dbReference>
<comment type="similarity">
    <text evidence="2">Belongs to the insect chemoreceptor superfamily. Gustatory receptor (GR) family. Gr5a subfamily.</text>
</comment>
<evidence type="ECO:0000256" key="5">
    <source>
        <dbReference type="ARBA" id="ARBA00022989"/>
    </source>
</evidence>
<evidence type="ECO:0000256" key="6">
    <source>
        <dbReference type="ARBA" id="ARBA00023136"/>
    </source>
</evidence>
<keyword evidence="5 9" id="KW-1133">Transmembrane helix</keyword>
<comment type="subcellular location">
    <subcellularLocation>
        <location evidence="1">Cell membrane</location>
        <topology evidence="1">Multi-pass membrane protein</topology>
    </subcellularLocation>
</comment>
<feature type="transmembrane region" description="Helical" evidence="9">
    <location>
        <begin position="264"/>
        <end position="287"/>
    </location>
</feature>
<evidence type="ECO:0000256" key="2">
    <source>
        <dbReference type="ARBA" id="ARBA00005327"/>
    </source>
</evidence>
<sequence length="389" mass="45292">MRFVTSGDHFCRTVRPVLIVGQIFGLFPVDGVWSGRCWCLRWRILSLRTLYALGVQIGAFVMASFSFATFWHSGVEFAKIMSWWFFTLNLLISINFCVLARNWPQLMFRWMQLEQSLPDQPKLSASYHQNVRQIVLITTVLLTSGLIEHVLSKPAGLHRAYRCPIPNLLEAHYKQAFPEMFSFVPYDPYIGFLAQTITSLLTVYWNYVDLFLIAISIGLRTNLAHVNAVIKGSEKLYHRATFWKEHFTHYRRVLGLIRDVNSHISVFIIISYSSNLFFICIQLVNIFQQTSSLIVTTYFWYSLFHLIGRILAVSLYGSAIHDEYCQTRTLFYNMPEGYNCSQEVQRFHRQVEHDSVALTGYGFFHLTRKLILKAYRCYCRNVRVGFDAG</sequence>
<dbReference type="PANTHER" id="PTHR21421:SF29">
    <property type="entry name" value="GUSTATORY RECEPTOR 5A FOR TREHALOSE-RELATED"/>
    <property type="match status" value="1"/>
</dbReference>
<evidence type="ECO:0000256" key="9">
    <source>
        <dbReference type="SAM" id="Phobius"/>
    </source>
</evidence>
<proteinExistence type="inferred from homology"/>
<comment type="function">
    <text evidence="8">Plays a role in the sugar gustatory response.</text>
</comment>
<accession>A0A182S4U5</accession>
<dbReference type="GO" id="GO:0005886">
    <property type="term" value="C:plasma membrane"/>
    <property type="evidence" value="ECO:0007669"/>
    <property type="project" value="UniProtKB-SubCell"/>
</dbReference>
<keyword evidence="6 9" id="KW-0472">Membrane</keyword>
<dbReference type="VEuPathDB" id="VectorBase:AFUN015816"/>
<name>A0A182S4U5_ANOFN</name>
<organism evidence="10">
    <name type="scientific">Anopheles funestus</name>
    <name type="common">African malaria mosquito</name>
    <dbReference type="NCBI Taxonomy" id="62324"/>
    <lineage>
        <taxon>Eukaryota</taxon>
        <taxon>Metazoa</taxon>
        <taxon>Ecdysozoa</taxon>
        <taxon>Arthropoda</taxon>
        <taxon>Hexapoda</taxon>
        <taxon>Insecta</taxon>
        <taxon>Pterygota</taxon>
        <taxon>Neoptera</taxon>
        <taxon>Endopterygota</taxon>
        <taxon>Diptera</taxon>
        <taxon>Nematocera</taxon>
        <taxon>Culicoidea</taxon>
        <taxon>Culicidae</taxon>
        <taxon>Anophelinae</taxon>
        <taxon>Anopheles</taxon>
    </lineage>
</organism>
<keyword evidence="8" id="KW-0807">Transducer</keyword>
<protein>
    <recommendedName>
        <fullName evidence="8">Gustatory receptor</fullName>
    </recommendedName>
</protein>
<evidence type="ECO:0000256" key="1">
    <source>
        <dbReference type="ARBA" id="ARBA00004651"/>
    </source>
</evidence>
<evidence type="ECO:0000313" key="10">
    <source>
        <dbReference type="EnsemblMetazoa" id="AFUN015816-PA"/>
    </source>
</evidence>
<reference evidence="10" key="1">
    <citation type="submission" date="2020-05" db="UniProtKB">
        <authorList>
            <consortium name="EnsemblMetazoa"/>
        </authorList>
    </citation>
    <scope>IDENTIFICATION</scope>
    <source>
        <strain evidence="10">FUMOZ</strain>
    </source>
</reference>
<dbReference type="GO" id="GO:0033041">
    <property type="term" value="F:sweet taste receptor activity"/>
    <property type="evidence" value="ECO:0007669"/>
    <property type="project" value="TreeGrafter"/>
</dbReference>
<feature type="transmembrane region" description="Helical" evidence="9">
    <location>
        <begin position="83"/>
        <end position="103"/>
    </location>
</feature>
<dbReference type="VEuPathDB" id="VectorBase:AFUN2_011657"/>
<keyword evidence="3" id="KW-1003">Cell membrane</keyword>
<evidence type="ECO:0000256" key="7">
    <source>
        <dbReference type="ARBA" id="ARBA00023170"/>
    </source>
</evidence>
<evidence type="ECO:0000256" key="4">
    <source>
        <dbReference type="ARBA" id="ARBA00022692"/>
    </source>
</evidence>
<dbReference type="Pfam" id="PF06151">
    <property type="entry name" value="Trehalose_recp"/>
    <property type="match status" value="1"/>
</dbReference>
<dbReference type="InterPro" id="IPR009318">
    <property type="entry name" value="Gustatory_rcpt"/>
</dbReference>
<dbReference type="PIRSF" id="PIRSF038981">
    <property type="entry name" value="GRP"/>
    <property type="match status" value="1"/>
</dbReference>
<dbReference type="EnsemblMetazoa" id="AFUN015816-RA">
    <property type="protein sequence ID" value="AFUN015816-PA"/>
    <property type="gene ID" value="AFUN015816"/>
</dbReference>
<dbReference type="STRING" id="62324.A0A182S4U5"/>
<evidence type="ECO:0000256" key="8">
    <source>
        <dbReference type="PIRNR" id="PIRNR038981"/>
    </source>
</evidence>